<evidence type="ECO:0000256" key="1">
    <source>
        <dbReference type="SAM" id="Phobius"/>
    </source>
</evidence>
<dbReference type="Proteomes" id="UP001446871">
    <property type="component" value="Unassembled WGS sequence"/>
</dbReference>
<feature type="transmembrane region" description="Helical" evidence="1">
    <location>
        <begin position="39"/>
        <end position="59"/>
    </location>
</feature>
<keyword evidence="1" id="KW-1133">Transmembrane helix</keyword>
<proteinExistence type="predicted"/>
<feature type="transmembrane region" description="Helical" evidence="1">
    <location>
        <begin position="245"/>
        <end position="268"/>
    </location>
</feature>
<dbReference type="EMBL" id="JAQQWM010000001">
    <property type="protein sequence ID" value="KAK8082981.1"/>
    <property type="molecule type" value="Genomic_DNA"/>
</dbReference>
<keyword evidence="1" id="KW-0472">Membrane</keyword>
<protein>
    <submittedName>
        <fullName evidence="2">Uncharacterized protein</fullName>
    </submittedName>
</protein>
<organism evidence="2 3">
    <name type="scientific">Apiospora saccharicola</name>
    <dbReference type="NCBI Taxonomy" id="335842"/>
    <lineage>
        <taxon>Eukaryota</taxon>
        <taxon>Fungi</taxon>
        <taxon>Dikarya</taxon>
        <taxon>Ascomycota</taxon>
        <taxon>Pezizomycotina</taxon>
        <taxon>Sordariomycetes</taxon>
        <taxon>Xylariomycetidae</taxon>
        <taxon>Amphisphaeriales</taxon>
        <taxon>Apiosporaceae</taxon>
        <taxon>Apiospora</taxon>
    </lineage>
</organism>
<evidence type="ECO:0000313" key="2">
    <source>
        <dbReference type="EMBL" id="KAK8082981.1"/>
    </source>
</evidence>
<comment type="caution">
    <text evidence="2">The sequence shown here is derived from an EMBL/GenBank/DDBJ whole genome shotgun (WGS) entry which is preliminary data.</text>
</comment>
<feature type="transmembrane region" description="Helical" evidence="1">
    <location>
        <begin position="163"/>
        <end position="185"/>
    </location>
</feature>
<sequence length="318" mass="35038">MPSSTDDVCPPYGAEGAEARPGEQLRFTKDETTTICKRLLAGVAALQALSVSLLIAINVGGSRGPNSSVLAEDSFILTWSRFYMIESPEKTMNLLYTFYFYLNALCVRNANGASCLYRKIGHSFDDKLIDLELHSHFNETYQANVSDGAFSFRHGDGIRRKGITFIPFVLLITGLVISLLSWVFIAMSERAQQPGLQKALRISSVGAQMVPGVLFWATAILLRADAEDAYKTMEKAGVENEGTGWGFFAAVFCAAVAQILAATIQWTWAYLRPSLDKDGQGNDVIDVLRMNNNHLPAYSRGESRGFYLTPLPLGHPEY</sequence>
<name>A0ABR1WHI7_9PEZI</name>
<keyword evidence="1" id="KW-0812">Transmembrane</keyword>
<feature type="transmembrane region" description="Helical" evidence="1">
    <location>
        <begin position="205"/>
        <end position="224"/>
    </location>
</feature>
<accession>A0ABR1WHI7</accession>
<gene>
    <name evidence="2" type="ORF">PG996_001762</name>
</gene>
<reference evidence="2 3" key="1">
    <citation type="submission" date="2023-01" db="EMBL/GenBank/DDBJ databases">
        <title>Analysis of 21 Apiospora genomes using comparative genomics revels a genus with tremendous synthesis potential of carbohydrate active enzymes and secondary metabolites.</title>
        <authorList>
            <person name="Sorensen T."/>
        </authorList>
    </citation>
    <scope>NUCLEOTIDE SEQUENCE [LARGE SCALE GENOMIC DNA]</scope>
    <source>
        <strain evidence="2 3">CBS 83171</strain>
    </source>
</reference>
<evidence type="ECO:0000313" key="3">
    <source>
        <dbReference type="Proteomes" id="UP001446871"/>
    </source>
</evidence>
<keyword evidence="3" id="KW-1185">Reference proteome</keyword>